<evidence type="ECO:0000313" key="1">
    <source>
        <dbReference type="EMBL" id="NBH31903.1"/>
    </source>
</evidence>
<evidence type="ECO:0000313" key="2">
    <source>
        <dbReference type="Proteomes" id="UP000481807"/>
    </source>
</evidence>
<dbReference type="AlphaFoldDB" id="A0AB36BKI3"/>
<dbReference type="Proteomes" id="UP000481807">
    <property type="component" value="Unassembled WGS sequence"/>
</dbReference>
<comment type="caution">
    <text evidence="1">The sequence shown here is derived from an EMBL/GenBank/DDBJ whole genome shotgun (WGS) entry which is preliminary data.</text>
</comment>
<reference evidence="1 2" key="1">
    <citation type="submission" date="2018-08" db="EMBL/GenBank/DDBJ databases">
        <title>Murine metabolic-syndrome-specific gut microbial biobank.</title>
        <authorList>
            <person name="Liu C."/>
        </authorList>
    </citation>
    <scope>NUCLEOTIDE SEQUENCE [LARGE SCALE GENOMIC DNA]</scope>
    <source>
        <strain evidence="1 2">1XD21-27</strain>
    </source>
</reference>
<name>A0AB36BKI3_STAWA</name>
<organism evidence="1 2">
    <name type="scientific">Staphylococcus warneri</name>
    <dbReference type="NCBI Taxonomy" id="1292"/>
    <lineage>
        <taxon>Bacteria</taxon>
        <taxon>Bacillati</taxon>
        <taxon>Bacillota</taxon>
        <taxon>Bacilli</taxon>
        <taxon>Bacillales</taxon>
        <taxon>Staphylococcaceae</taxon>
        <taxon>Staphylococcus</taxon>
    </lineage>
</organism>
<dbReference type="EMBL" id="QXWP01000104">
    <property type="protein sequence ID" value="NBH31903.1"/>
    <property type="molecule type" value="Genomic_DNA"/>
</dbReference>
<accession>A0AB36BKI3</accession>
<sequence>MFFEEVALSCNGLKKVVFEVVGTAAFLWVNGIAMKTAEVEAIELVGSMPAFLWLCCVVLGDG</sequence>
<gene>
    <name evidence="1" type="ORF">D3Z30_13325</name>
</gene>
<protein>
    <submittedName>
        <fullName evidence="1">Uncharacterized protein</fullName>
    </submittedName>
</protein>
<proteinExistence type="predicted"/>